<gene>
    <name evidence="1" type="ORF">AVDCRST_MAG77-918</name>
</gene>
<dbReference type="EMBL" id="CADCTC010000060">
    <property type="protein sequence ID" value="CAA9229435.1"/>
    <property type="molecule type" value="Genomic_DNA"/>
</dbReference>
<evidence type="ECO:0000313" key="1">
    <source>
        <dbReference type="EMBL" id="CAA9229435.1"/>
    </source>
</evidence>
<accession>A0A6J4HRY8</accession>
<proteinExistence type="predicted"/>
<dbReference type="AlphaFoldDB" id="A0A6J4HRY8"/>
<organism evidence="1">
    <name type="scientific">uncultured Chloroflexota bacterium</name>
    <dbReference type="NCBI Taxonomy" id="166587"/>
    <lineage>
        <taxon>Bacteria</taxon>
        <taxon>Bacillati</taxon>
        <taxon>Chloroflexota</taxon>
        <taxon>environmental samples</taxon>
    </lineage>
</organism>
<sequence length="60" mass="6387">MTSTRAAIAAIRPSALHRGATVVLRARRLLLWITALAILIQTSPAVSPMIALADEWCSGC</sequence>
<reference evidence="1" key="1">
    <citation type="submission" date="2020-02" db="EMBL/GenBank/DDBJ databases">
        <authorList>
            <person name="Meier V. D."/>
        </authorList>
    </citation>
    <scope>NUCLEOTIDE SEQUENCE</scope>
    <source>
        <strain evidence="1">AVDCRST_MAG77</strain>
    </source>
</reference>
<name>A0A6J4HRY8_9CHLR</name>
<protein>
    <submittedName>
        <fullName evidence="1">Uncharacterized protein</fullName>
    </submittedName>
</protein>